<evidence type="ECO:0000313" key="4">
    <source>
        <dbReference type="Proteomes" id="UP001202922"/>
    </source>
</evidence>
<dbReference type="Proteomes" id="UP001202922">
    <property type="component" value="Unassembled WGS sequence"/>
</dbReference>
<organism evidence="3 4">
    <name type="scientific">Sinomonas terrae</name>
    <dbReference type="NCBI Taxonomy" id="2908838"/>
    <lineage>
        <taxon>Bacteria</taxon>
        <taxon>Bacillati</taxon>
        <taxon>Actinomycetota</taxon>
        <taxon>Actinomycetes</taxon>
        <taxon>Micrococcales</taxon>
        <taxon>Micrococcaceae</taxon>
        <taxon>Sinomonas</taxon>
    </lineage>
</organism>
<evidence type="ECO:0000256" key="1">
    <source>
        <dbReference type="SAM" id="MobiDB-lite"/>
    </source>
</evidence>
<dbReference type="InterPro" id="IPR017853">
    <property type="entry name" value="GH"/>
</dbReference>
<sequence length="804" mass="87672">MRYPTSTYRLQIRPGFTLDDAARLVPYLHRLGAGWVYLSPILTAVRGSEHGYDVADPTRVDPERGGEDGLARLAAAAHEAGMGVLVDIVPNHLGVDVPEQNPWWWSLLREGRDSRFAEAFDVDWAAGDGKILLPLLGSEADLDGLRLEGDRLYLGEMPLPVAEGSASPDDSPRDVAGRQHYELIPWREADTRLNYRRFFTVTSLAGVRVEVPWVFHAAHAEVRRWFDEGLADGLRIDHPDGLADPIEYLGRLRELTRNSYTVIEKILEADERLPSEFPCEGTTGYDALGLIDRLFIDTAGEARLNEVEATLRRRSPRPAGSPGSAGSGEEAGGGVDVEAVERTAKRMITSGPLRAEILRLARLVPAAADAHNLTEAGALPRPFASEDDVADALAEIAVAFPVYRTYFPHVPGEAELVDQTCRQAAGERPDLAETIMALAPLLTDPATELCVRFQQTTGMIMAKGVEDTAFYRLSRLGTLTEVGTDPGRFSIGLDEFHARMSEREASIPHSMTALTTHDTKRSEDARARISVLAEMADEWAQLLPRLLERAELPDGSLANLVWQAIVGAWPADAERLTGYALKAAREGALDTTWTEPNADFEDKLEALVHSAVSDPETRSLVEDFVARIKPYGASNALSAKLVQLAGPGVPDVYQGTEFWDRSLTDPDNRRPVDFEARDAALSALDVGSLVPLPTAEEAKLLVVSRALRLRRDRPELFEGYVPLKANGPAAAHLVGFRRGVRGAVVLATRLPAGLERRGGWGDTSVVLPRPTLNAFTGAVHEAGQLPLAKVLAELPVALLVPEEK</sequence>
<evidence type="ECO:0000313" key="3">
    <source>
        <dbReference type="EMBL" id="MCH6469402.1"/>
    </source>
</evidence>
<dbReference type="CDD" id="cd11336">
    <property type="entry name" value="AmyAc_MTSase"/>
    <property type="match status" value="1"/>
</dbReference>
<dbReference type="EMBL" id="JAKZBV010000001">
    <property type="protein sequence ID" value="MCH6469402.1"/>
    <property type="molecule type" value="Genomic_DNA"/>
</dbReference>
<dbReference type="RefSeq" id="WP_241052447.1">
    <property type="nucleotide sequence ID" value="NZ_JAKZBV010000001.1"/>
</dbReference>
<feature type="compositionally biased region" description="Gly residues" evidence="1">
    <location>
        <begin position="323"/>
        <end position="335"/>
    </location>
</feature>
<dbReference type="Gene3D" id="1.10.150.200">
    <property type="entry name" value="Maltooligosyl trehalose synthase, domain 3"/>
    <property type="match status" value="1"/>
</dbReference>
<gene>
    <name evidence="3" type="primary">treY</name>
    <name evidence="3" type="ORF">L0M17_05250</name>
</gene>
<reference evidence="3 4" key="1">
    <citation type="submission" date="2022-03" db="EMBL/GenBank/DDBJ databases">
        <title>Sinomonas sp. isolated from a soil.</title>
        <authorList>
            <person name="Han J."/>
            <person name="Kim D.-U."/>
        </authorList>
    </citation>
    <scope>NUCLEOTIDE SEQUENCE [LARGE SCALE GENOMIC DNA]</scope>
    <source>
        <strain evidence="3 4">5-5</strain>
    </source>
</reference>
<proteinExistence type="predicted"/>
<feature type="region of interest" description="Disordered" evidence="1">
    <location>
        <begin position="308"/>
        <end position="335"/>
    </location>
</feature>
<dbReference type="Gene3D" id="3.20.20.80">
    <property type="entry name" value="Glycosidases"/>
    <property type="match status" value="1"/>
</dbReference>
<feature type="domain" description="Glycosyl hydrolase family 13 catalytic" evidence="2">
    <location>
        <begin position="4"/>
        <end position="685"/>
    </location>
</feature>
<dbReference type="SMART" id="SM00642">
    <property type="entry name" value="Aamy"/>
    <property type="match status" value="1"/>
</dbReference>
<accession>A0ABS9TY71</accession>
<dbReference type="Gene3D" id="1.10.10.470">
    <property type="entry name" value="Maltooligosyl trehalose synthase, domain 4"/>
    <property type="match status" value="1"/>
</dbReference>
<keyword evidence="4" id="KW-1185">Reference proteome</keyword>
<name>A0ABS9TY71_9MICC</name>
<dbReference type="NCBIfam" id="TIGR02401">
    <property type="entry name" value="trehalose_TreY"/>
    <property type="match status" value="1"/>
</dbReference>
<dbReference type="SUPFAM" id="SSF51445">
    <property type="entry name" value="(Trans)glycosidases"/>
    <property type="match status" value="1"/>
</dbReference>
<dbReference type="PANTHER" id="PTHR10357">
    <property type="entry name" value="ALPHA-AMYLASE FAMILY MEMBER"/>
    <property type="match status" value="1"/>
</dbReference>
<dbReference type="Gene3D" id="3.30.1590.10">
    <property type="entry name" value="Maltooligosyl trehalose synthase, domain 2"/>
    <property type="match status" value="1"/>
</dbReference>
<dbReference type="InterPro" id="IPR012767">
    <property type="entry name" value="Trehalose_TreY"/>
</dbReference>
<dbReference type="PANTHER" id="PTHR10357:SF216">
    <property type="entry name" value="MALTOOLIGOSYL TREHALOSE SYNTHASE-RELATED"/>
    <property type="match status" value="1"/>
</dbReference>
<evidence type="ECO:0000259" key="2">
    <source>
        <dbReference type="SMART" id="SM00642"/>
    </source>
</evidence>
<comment type="caution">
    <text evidence="3">The sequence shown here is derived from an EMBL/GenBank/DDBJ whole genome shotgun (WGS) entry which is preliminary data.</text>
</comment>
<dbReference type="Pfam" id="PF00128">
    <property type="entry name" value="Alpha-amylase"/>
    <property type="match status" value="1"/>
</dbReference>
<protein>
    <submittedName>
        <fullName evidence="3">Malto-oligosyltrehalose synthase</fullName>
    </submittedName>
</protein>
<dbReference type="InterPro" id="IPR013797">
    <property type="entry name" value="Maltooligo_trehalose_synth_4"/>
</dbReference>
<dbReference type="InterPro" id="IPR006047">
    <property type="entry name" value="GH13_cat_dom"/>
</dbReference>